<keyword evidence="4 6" id="KW-0472">Membrane</keyword>
<keyword evidence="9" id="KW-0436">Ligase</keyword>
<feature type="transmembrane region" description="Helical" evidence="6">
    <location>
        <begin position="242"/>
        <end position="260"/>
    </location>
</feature>
<gene>
    <name evidence="9" type="ORF">HF685_09145</name>
</gene>
<reference evidence="9 10" key="1">
    <citation type="submission" date="2020-04" db="EMBL/GenBank/DDBJ databases">
        <title>Genome sequence for Sphingorhabdus sp. strain M1.</title>
        <authorList>
            <person name="Park S.-J."/>
        </authorList>
    </citation>
    <scope>NUCLEOTIDE SEQUENCE [LARGE SCALE GENOMIC DNA]</scope>
    <source>
        <strain evidence="9 10">JK6</strain>
    </source>
</reference>
<organism evidence="9 10">
    <name type="scientific">Parasphingorhabdus halotolerans</name>
    <dbReference type="NCBI Taxonomy" id="2725558"/>
    <lineage>
        <taxon>Bacteria</taxon>
        <taxon>Pseudomonadati</taxon>
        <taxon>Pseudomonadota</taxon>
        <taxon>Alphaproteobacteria</taxon>
        <taxon>Sphingomonadales</taxon>
        <taxon>Sphingomonadaceae</taxon>
        <taxon>Parasphingorhabdus</taxon>
    </lineage>
</organism>
<dbReference type="Pfam" id="PF19358">
    <property type="entry name" value="DUF5935"/>
    <property type="match status" value="1"/>
</dbReference>
<proteinExistence type="predicted"/>
<feature type="transmembrane region" description="Helical" evidence="6">
    <location>
        <begin position="405"/>
        <end position="430"/>
    </location>
</feature>
<dbReference type="AlphaFoldDB" id="A0A6H2DMR8"/>
<keyword evidence="10" id="KW-1185">Reference proteome</keyword>
<dbReference type="KEGG" id="phao:HF685_09145"/>
<accession>A0A6H2DMR8</accession>
<feature type="domain" description="DUF5935" evidence="8">
    <location>
        <begin position="1"/>
        <end position="193"/>
    </location>
</feature>
<evidence type="ECO:0000256" key="6">
    <source>
        <dbReference type="SAM" id="Phobius"/>
    </source>
</evidence>
<dbReference type="GO" id="GO:0016020">
    <property type="term" value="C:membrane"/>
    <property type="evidence" value="ECO:0007669"/>
    <property type="project" value="UniProtKB-SubCell"/>
</dbReference>
<evidence type="ECO:0000256" key="5">
    <source>
        <dbReference type="SAM" id="MobiDB-lite"/>
    </source>
</evidence>
<evidence type="ECO:0000256" key="2">
    <source>
        <dbReference type="ARBA" id="ARBA00022692"/>
    </source>
</evidence>
<sequence>MRDLVFVGYLLALLFIAFKRPFLFTLVYAYVDIIAPQRLSYFLLNSIPLSLIVFGLAFLGYMVGDEKKDSRFSVRQGLMILLLVYCGYTTVQAAVPEAALEKWDWVWKALVFAIFLPLTLKTKLRIEALALFMVLCAGTLIITGGIKTLASGGGYGVLVLLIDDNSGLYEGSIISMVAICIIPLILWLANWGTVFPPDWRVKLFAYALCFAALLIPIGTQARTGLVCIAVLAVLQLRFVKYRFIYAGLAVILGLMAIPFLPQSFSDRMSTIENYKADESASTRIAVWQWTLEYAKNNPFGGGFDSYRLNKISYDLIEDPDKPEEEVEYEIEDEGPIEIVDESRAFHSSYFEMLGEQGYPGLVIWLLIHGGGIWRMEVLRRRYTKTPKEGEKWVAPLAIALQHGHIIYMVGALFVGVAYQPFIYMLVAMQLGLDTYMSRRSTEAKWRPIAKRLTGKARPPALPKPGPGSAQPFTN</sequence>
<keyword evidence="3 6" id="KW-1133">Transmembrane helix</keyword>
<evidence type="ECO:0000256" key="1">
    <source>
        <dbReference type="ARBA" id="ARBA00004141"/>
    </source>
</evidence>
<dbReference type="RefSeq" id="WP_168819470.1">
    <property type="nucleotide sequence ID" value="NZ_CP051217.1"/>
</dbReference>
<name>A0A6H2DMR8_9SPHN</name>
<dbReference type="PANTHER" id="PTHR37422:SF13">
    <property type="entry name" value="LIPOPOLYSACCHARIDE BIOSYNTHESIS PROTEIN PA4999-RELATED"/>
    <property type="match status" value="1"/>
</dbReference>
<feature type="transmembrane region" description="Helical" evidence="6">
    <location>
        <begin position="39"/>
        <end position="64"/>
    </location>
</feature>
<feature type="transmembrane region" description="Helical" evidence="6">
    <location>
        <begin position="357"/>
        <end position="375"/>
    </location>
</feature>
<protein>
    <submittedName>
        <fullName evidence="9">Putative O-glycosylation ligase, exosortase A system-associated</fullName>
    </submittedName>
</protein>
<dbReference type="PANTHER" id="PTHR37422">
    <property type="entry name" value="TEICHURONIC ACID BIOSYNTHESIS PROTEIN TUAE"/>
    <property type="match status" value="1"/>
</dbReference>
<feature type="transmembrane region" description="Helical" evidence="6">
    <location>
        <begin position="129"/>
        <end position="162"/>
    </location>
</feature>
<dbReference type="Pfam" id="PF04932">
    <property type="entry name" value="Wzy_C"/>
    <property type="match status" value="1"/>
</dbReference>
<feature type="transmembrane region" description="Helical" evidence="6">
    <location>
        <begin position="76"/>
        <end position="93"/>
    </location>
</feature>
<dbReference type="InterPro" id="IPR007016">
    <property type="entry name" value="O-antigen_ligase-rel_domated"/>
</dbReference>
<evidence type="ECO:0000256" key="4">
    <source>
        <dbReference type="ARBA" id="ARBA00023136"/>
    </source>
</evidence>
<evidence type="ECO:0000256" key="3">
    <source>
        <dbReference type="ARBA" id="ARBA00022989"/>
    </source>
</evidence>
<comment type="subcellular location">
    <subcellularLocation>
        <location evidence="1">Membrane</location>
        <topology evidence="1">Multi-pass membrane protein</topology>
    </subcellularLocation>
</comment>
<dbReference type="EMBL" id="CP051217">
    <property type="protein sequence ID" value="QJB69427.1"/>
    <property type="molecule type" value="Genomic_DNA"/>
</dbReference>
<dbReference type="InterPro" id="IPR045979">
    <property type="entry name" value="DUF5935"/>
</dbReference>
<feature type="transmembrane region" description="Helical" evidence="6">
    <location>
        <begin position="168"/>
        <end position="191"/>
    </location>
</feature>
<evidence type="ECO:0000259" key="7">
    <source>
        <dbReference type="Pfam" id="PF04932"/>
    </source>
</evidence>
<dbReference type="NCBIfam" id="TIGR03097">
    <property type="entry name" value="PEP_O_lig_1"/>
    <property type="match status" value="1"/>
</dbReference>
<evidence type="ECO:0000313" key="10">
    <source>
        <dbReference type="Proteomes" id="UP000501600"/>
    </source>
</evidence>
<dbReference type="InterPro" id="IPR017528">
    <property type="entry name" value="CHP03097O-antigen_lig-rel"/>
</dbReference>
<dbReference type="GO" id="GO:0016874">
    <property type="term" value="F:ligase activity"/>
    <property type="evidence" value="ECO:0007669"/>
    <property type="project" value="UniProtKB-KW"/>
</dbReference>
<feature type="domain" description="O-antigen ligase-related" evidence="7">
    <location>
        <begin position="208"/>
        <end position="365"/>
    </location>
</feature>
<evidence type="ECO:0000259" key="8">
    <source>
        <dbReference type="Pfam" id="PF19358"/>
    </source>
</evidence>
<keyword evidence="2 6" id="KW-0812">Transmembrane</keyword>
<evidence type="ECO:0000313" key="9">
    <source>
        <dbReference type="EMBL" id="QJB69427.1"/>
    </source>
</evidence>
<feature type="transmembrane region" description="Helical" evidence="6">
    <location>
        <begin position="203"/>
        <end position="236"/>
    </location>
</feature>
<feature type="region of interest" description="Disordered" evidence="5">
    <location>
        <begin position="452"/>
        <end position="474"/>
    </location>
</feature>
<dbReference type="Proteomes" id="UP000501600">
    <property type="component" value="Chromosome"/>
</dbReference>
<dbReference type="InterPro" id="IPR051533">
    <property type="entry name" value="WaaL-like"/>
</dbReference>